<sequence length="170" mass="17835">MRQPGKSGSTNTTRKASLQFWQRIKGQRFKAWEQRSSSSGALYVLQIWSICGAARAQYVGLLVPFFGSICGAARALLLPQSCSSLDDDTSLDEFAIEPVGVLGAEPVGEYAGDLVGKFVAALTGEPRVSGAYDNGEGQAQANFAACSGPLVASGAPYTGRGLEKANLQVV</sequence>
<dbReference type="AlphaFoldDB" id="A0A9Q1K9W2"/>
<name>A0A9Q1K9W2_9CARY</name>
<proteinExistence type="predicted"/>
<accession>A0A9Q1K9W2</accession>
<reference evidence="1" key="1">
    <citation type="submission" date="2022-04" db="EMBL/GenBank/DDBJ databases">
        <title>Carnegiea gigantea Genome sequencing and assembly v2.</title>
        <authorList>
            <person name="Copetti D."/>
            <person name="Sanderson M.J."/>
            <person name="Burquez A."/>
            <person name="Wojciechowski M.F."/>
        </authorList>
    </citation>
    <scope>NUCLEOTIDE SEQUENCE</scope>
    <source>
        <strain evidence="1">SGP5-SGP5p</strain>
        <tissue evidence="1">Aerial part</tissue>
    </source>
</reference>
<organism evidence="1 2">
    <name type="scientific">Carnegiea gigantea</name>
    <dbReference type="NCBI Taxonomy" id="171969"/>
    <lineage>
        <taxon>Eukaryota</taxon>
        <taxon>Viridiplantae</taxon>
        <taxon>Streptophyta</taxon>
        <taxon>Embryophyta</taxon>
        <taxon>Tracheophyta</taxon>
        <taxon>Spermatophyta</taxon>
        <taxon>Magnoliopsida</taxon>
        <taxon>eudicotyledons</taxon>
        <taxon>Gunneridae</taxon>
        <taxon>Pentapetalae</taxon>
        <taxon>Caryophyllales</taxon>
        <taxon>Cactineae</taxon>
        <taxon>Cactaceae</taxon>
        <taxon>Cactoideae</taxon>
        <taxon>Echinocereeae</taxon>
        <taxon>Carnegiea</taxon>
    </lineage>
</organism>
<gene>
    <name evidence="1" type="ORF">Cgig2_024167</name>
</gene>
<evidence type="ECO:0000313" key="2">
    <source>
        <dbReference type="Proteomes" id="UP001153076"/>
    </source>
</evidence>
<comment type="caution">
    <text evidence="1">The sequence shown here is derived from an EMBL/GenBank/DDBJ whole genome shotgun (WGS) entry which is preliminary data.</text>
</comment>
<dbReference type="EMBL" id="JAKOGI010000216">
    <property type="protein sequence ID" value="KAJ8439580.1"/>
    <property type="molecule type" value="Genomic_DNA"/>
</dbReference>
<evidence type="ECO:0000313" key="1">
    <source>
        <dbReference type="EMBL" id="KAJ8439580.1"/>
    </source>
</evidence>
<keyword evidence="2" id="KW-1185">Reference proteome</keyword>
<dbReference type="Proteomes" id="UP001153076">
    <property type="component" value="Unassembled WGS sequence"/>
</dbReference>
<protein>
    <submittedName>
        <fullName evidence="1">Uncharacterized protein</fullName>
    </submittedName>
</protein>